<dbReference type="Proteomes" id="UP000183915">
    <property type="component" value="Unassembled WGS sequence"/>
</dbReference>
<sequence length="290" mass="33576">MLLRFFEKCLSTFVSLVFILFFSRRTVFEKKTNRSEKVIVLGNGPSLRTDLEAVVKLSSNSYIDVCVVNDFAFSDAFFKIRPCFYVLADPNYWKEGVIGELHVRRERLIDILANKVTWPMRVMLPVEAKQTFKLNDATSQFVAFEFYNRTPVDGFDCMKFRLFDYRVGMPPPFNVLIAALTLSIANGYKKIFVLGADHSWHEELSFVDGEGVLVAQKHFYDNEAERKPVYKDGSEFFTIGDLFIRWGKVFKIYEILALYASYRGAVVYNLSSKTYIDAFPRATIEEFDEL</sequence>
<dbReference type="EMBL" id="FNTT01000002">
    <property type="protein sequence ID" value="SEE40078.1"/>
    <property type="molecule type" value="Genomic_DNA"/>
</dbReference>
<evidence type="ECO:0008006" key="3">
    <source>
        <dbReference type="Google" id="ProtNLM"/>
    </source>
</evidence>
<evidence type="ECO:0000313" key="2">
    <source>
        <dbReference type="Proteomes" id="UP000183915"/>
    </source>
</evidence>
<protein>
    <recommendedName>
        <fullName evidence="3">DUF115 domain-containing protein</fullName>
    </recommendedName>
</protein>
<name>A0ABY0Z7D7_9PSED</name>
<proteinExistence type="predicted"/>
<dbReference type="Gene3D" id="3.90.1480.10">
    <property type="entry name" value="Alpha-2,3-sialyltransferase"/>
    <property type="match status" value="1"/>
</dbReference>
<keyword evidence="2" id="KW-1185">Reference proteome</keyword>
<accession>A0ABY0Z7D7</accession>
<evidence type="ECO:0000313" key="1">
    <source>
        <dbReference type="EMBL" id="SEE40078.1"/>
    </source>
</evidence>
<organism evidence="1 2">
    <name type="scientific">Pseudomonas kilonensis</name>
    <dbReference type="NCBI Taxonomy" id="132476"/>
    <lineage>
        <taxon>Bacteria</taxon>
        <taxon>Pseudomonadati</taxon>
        <taxon>Pseudomonadota</taxon>
        <taxon>Gammaproteobacteria</taxon>
        <taxon>Pseudomonadales</taxon>
        <taxon>Pseudomonadaceae</taxon>
        <taxon>Pseudomonas</taxon>
    </lineage>
</organism>
<gene>
    <name evidence="1" type="ORF">SAMN04490188_3694</name>
</gene>
<reference evidence="1 2" key="1">
    <citation type="submission" date="2016-10" db="EMBL/GenBank/DDBJ databases">
        <authorList>
            <person name="Varghese N."/>
            <person name="Submissions S."/>
        </authorList>
    </citation>
    <scope>NUCLEOTIDE SEQUENCE [LARGE SCALE GENOMIC DNA]</scope>
    <source>
        <strain evidence="1 2">BS3780</strain>
    </source>
</reference>
<comment type="caution">
    <text evidence="1">The sequence shown here is derived from an EMBL/GenBank/DDBJ whole genome shotgun (WGS) entry which is preliminary data.</text>
</comment>